<dbReference type="EMBL" id="CP114040">
    <property type="protein sequence ID" value="WAS99102.1"/>
    <property type="molecule type" value="Genomic_DNA"/>
</dbReference>
<reference evidence="1" key="1">
    <citation type="submission" date="2022-11" db="EMBL/GenBank/DDBJ databases">
        <title>Minimal conservation of predation-associated metabolite biosynthetic gene clusters underscores biosynthetic potential of Myxococcota including descriptions for ten novel species: Archangium lansinium sp. nov., Myxococcus landrumus sp. nov., Nannocystis bai.</title>
        <authorList>
            <person name="Ahearne A."/>
            <person name="Stevens C."/>
            <person name="Dowd S."/>
        </authorList>
    </citation>
    <scope>NUCLEOTIDE SEQUENCE</scope>
    <source>
        <strain evidence="1">Fl3</strain>
    </source>
</reference>
<organism evidence="1 2">
    <name type="scientific">Nannocystis punicea</name>
    <dbReference type="NCBI Taxonomy" id="2995304"/>
    <lineage>
        <taxon>Bacteria</taxon>
        <taxon>Pseudomonadati</taxon>
        <taxon>Myxococcota</taxon>
        <taxon>Polyangia</taxon>
        <taxon>Nannocystales</taxon>
        <taxon>Nannocystaceae</taxon>
        <taxon>Nannocystis</taxon>
    </lineage>
</organism>
<name>A0ABY7HIF3_9BACT</name>
<sequence length="286" mass="31674">MRSRFCCPRCGEALTPWVRELELAEAVNLQESNTWVLPSGWFVRRDSELLAGSAFTYGPANHPWVFAPMTNWWLRVHSDPLRTVGCCGLACFGPERPNLVCACGEEVGLGYCDCIGPYWYALHESVVHEQEVDAAPPQAIAERLTRLRERVARPIVRAGYAPGGRQPLHHDPSSWREALRLGEVRVDCGGGIEDPALVIASQQLPAGAQLVVPLPWCQLVRLVVLEEQPWAETESPLTWQHGNGPAVCVSRHSRQVLLTTWGPGDASWAVTIEARAWAEAWARFAG</sequence>
<proteinExistence type="predicted"/>
<accession>A0ABY7HIF3</accession>
<keyword evidence="2" id="KW-1185">Reference proteome</keyword>
<dbReference type="RefSeq" id="WP_269041463.1">
    <property type="nucleotide sequence ID" value="NZ_CP114040.1"/>
</dbReference>
<gene>
    <name evidence="1" type="ORF">O0S08_23480</name>
</gene>
<evidence type="ECO:0000313" key="1">
    <source>
        <dbReference type="EMBL" id="WAS99102.1"/>
    </source>
</evidence>
<protein>
    <submittedName>
        <fullName evidence="1">Uncharacterized protein</fullName>
    </submittedName>
</protein>
<evidence type="ECO:0000313" key="2">
    <source>
        <dbReference type="Proteomes" id="UP001164459"/>
    </source>
</evidence>
<dbReference type="Proteomes" id="UP001164459">
    <property type="component" value="Chromosome"/>
</dbReference>